<comment type="similarity">
    <text evidence="1 6">Belongs to the FHY3/FAR1 family.</text>
</comment>
<feature type="domain" description="SWIM-type" evidence="7">
    <location>
        <begin position="147"/>
        <end position="185"/>
    </location>
</feature>
<evidence type="ECO:0000313" key="8">
    <source>
        <dbReference type="EMBL" id="KAK9985986.1"/>
    </source>
</evidence>
<evidence type="ECO:0000256" key="6">
    <source>
        <dbReference type="RuleBase" id="RU367018"/>
    </source>
</evidence>
<gene>
    <name evidence="8" type="ORF">SO802_030937</name>
</gene>
<proteinExistence type="inferred from homology"/>
<sequence>MMHKFNLENHHWLNMMYKIRHKWSTAFIKDSFTTEFKASSRSESTNHVLNNIADTTISLTNFVIKYESVLAGIRSSEFNEDFRCKQGAPQRAIKNSGILGHAAQVYTCKIFRLFEYEFLNSLAIEWKQVGCQDTSDVFEVKEEDSERVCIVHFDHFNSNMSCSCKKFESLEILCCHALRVFNLKNLSKIPSQYILKRWTKEAKKEMMAYEQDNHSSGNAKEEMGRVNVPFTTMLQGTNVITQLSQVN</sequence>
<evidence type="ECO:0000256" key="1">
    <source>
        <dbReference type="ARBA" id="ARBA00005889"/>
    </source>
</evidence>
<protein>
    <recommendedName>
        <fullName evidence="6">Protein FAR1-RELATED SEQUENCE</fullName>
    </recommendedName>
</protein>
<dbReference type="PROSITE" id="PS50966">
    <property type="entry name" value="ZF_SWIM"/>
    <property type="match status" value="1"/>
</dbReference>
<dbReference type="PANTHER" id="PTHR31669">
    <property type="entry name" value="PROTEIN FAR1-RELATED SEQUENCE 10-RELATED"/>
    <property type="match status" value="1"/>
</dbReference>
<comment type="subcellular location">
    <subcellularLocation>
        <location evidence="6">Nucleus</location>
    </subcellularLocation>
</comment>
<keyword evidence="9" id="KW-1185">Reference proteome</keyword>
<dbReference type="Proteomes" id="UP001459277">
    <property type="component" value="Unassembled WGS sequence"/>
</dbReference>
<dbReference type="GO" id="GO:0006355">
    <property type="term" value="P:regulation of DNA-templated transcription"/>
    <property type="evidence" value="ECO:0007669"/>
    <property type="project" value="UniProtKB-UniRule"/>
</dbReference>
<dbReference type="InterPro" id="IPR031052">
    <property type="entry name" value="FHY3/FAR1"/>
</dbReference>
<keyword evidence="4 6" id="KW-0862">Zinc</keyword>
<evidence type="ECO:0000256" key="3">
    <source>
        <dbReference type="ARBA" id="ARBA00022771"/>
    </source>
</evidence>
<keyword evidence="3 5" id="KW-0863">Zinc-finger</keyword>
<keyword evidence="6" id="KW-0539">Nucleus</keyword>
<dbReference type="Pfam" id="PF04434">
    <property type="entry name" value="SWIM"/>
    <property type="match status" value="1"/>
</dbReference>
<evidence type="ECO:0000256" key="2">
    <source>
        <dbReference type="ARBA" id="ARBA00022723"/>
    </source>
</evidence>
<evidence type="ECO:0000313" key="9">
    <source>
        <dbReference type="Proteomes" id="UP001459277"/>
    </source>
</evidence>
<dbReference type="InterPro" id="IPR006564">
    <property type="entry name" value="Znf_PMZ"/>
</dbReference>
<dbReference type="GO" id="GO:0005634">
    <property type="term" value="C:nucleus"/>
    <property type="evidence" value="ECO:0007669"/>
    <property type="project" value="UniProtKB-SubCell"/>
</dbReference>
<dbReference type="EMBL" id="JAZDWU010000011">
    <property type="protein sequence ID" value="KAK9985986.1"/>
    <property type="molecule type" value="Genomic_DNA"/>
</dbReference>
<dbReference type="AlphaFoldDB" id="A0AAW2BJ86"/>
<dbReference type="GO" id="GO:0008270">
    <property type="term" value="F:zinc ion binding"/>
    <property type="evidence" value="ECO:0007669"/>
    <property type="project" value="UniProtKB-UniRule"/>
</dbReference>
<accession>A0AAW2BJ86</accession>
<dbReference type="PANTHER" id="PTHR31669:SF282">
    <property type="entry name" value="PROTEIN FAR1-RELATED SEQUENCE"/>
    <property type="match status" value="1"/>
</dbReference>
<name>A0AAW2BJ86_9ROSI</name>
<reference evidence="8 9" key="1">
    <citation type="submission" date="2024-01" db="EMBL/GenBank/DDBJ databases">
        <title>A telomere-to-telomere, gap-free genome of sweet tea (Lithocarpus litseifolius).</title>
        <authorList>
            <person name="Zhou J."/>
        </authorList>
    </citation>
    <scope>NUCLEOTIDE SEQUENCE [LARGE SCALE GENOMIC DNA]</scope>
    <source>
        <strain evidence="8">Zhou-2022a</strain>
        <tissue evidence="8">Leaf</tissue>
    </source>
</reference>
<dbReference type="InterPro" id="IPR007527">
    <property type="entry name" value="Znf_SWIM"/>
</dbReference>
<evidence type="ECO:0000259" key="7">
    <source>
        <dbReference type="PROSITE" id="PS50966"/>
    </source>
</evidence>
<organism evidence="8 9">
    <name type="scientific">Lithocarpus litseifolius</name>
    <dbReference type="NCBI Taxonomy" id="425828"/>
    <lineage>
        <taxon>Eukaryota</taxon>
        <taxon>Viridiplantae</taxon>
        <taxon>Streptophyta</taxon>
        <taxon>Embryophyta</taxon>
        <taxon>Tracheophyta</taxon>
        <taxon>Spermatophyta</taxon>
        <taxon>Magnoliopsida</taxon>
        <taxon>eudicotyledons</taxon>
        <taxon>Gunneridae</taxon>
        <taxon>Pentapetalae</taxon>
        <taxon>rosids</taxon>
        <taxon>fabids</taxon>
        <taxon>Fagales</taxon>
        <taxon>Fagaceae</taxon>
        <taxon>Lithocarpus</taxon>
    </lineage>
</organism>
<dbReference type="SMART" id="SM00575">
    <property type="entry name" value="ZnF_PMZ"/>
    <property type="match status" value="1"/>
</dbReference>
<evidence type="ECO:0000256" key="5">
    <source>
        <dbReference type="PROSITE-ProRule" id="PRU00325"/>
    </source>
</evidence>
<comment type="function">
    <text evidence="6">Putative transcription activator involved in regulating light control of development.</text>
</comment>
<evidence type="ECO:0000256" key="4">
    <source>
        <dbReference type="ARBA" id="ARBA00022833"/>
    </source>
</evidence>
<keyword evidence="2 6" id="KW-0479">Metal-binding</keyword>
<comment type="caution">
    <text evidence="8">The sequence shown here is derived from an EMBL/GenBank/DDBJ whole genome shotgun (WGS) entry which is preliminary data.</text>
</comment>